<proteinExistence type="predicted"/>
<dbReference type="PANTHER" id="PTHR39337">
    <property type="entry name" value="BLR5642 PROTEIN"/>
    <property type="match status" value="1"/>
</dbReference>
<organism evidence="2 3">
    <name type="scientific">Fulvimarina pelagi HTCC2506</name>
    <dbReference type="NCBI Taxonomy" id="314231"/>
    <lineage>
        <taxon>Bacteria</taxon>
        <taxon>Pseudomonadati</taxon>
        <taxon>Pseudomonadota</taxon>
        <taxon>Alphaproteobacteria</taxon>
        <taxon>Hyphomicrobiales</taxon>
        <taxon>Aurantimonadaceae</taxon>
        <taxon>Fulvimarina</taxon>
    </lineage>
</organism>
<dbReference type="eggNOG" id="COG5483">
    <property type="taxonomic scope" value="Bacteria"/>
</dbReference>
<comment type="caution">
    <text evidence="2">The sequence shown here is derived from an EMBL/GenBank/DDBJ whole genome shotgun (WGS) entry which is preliminary data.</text>
</comment>
<evidence type="ECO:0000313" key="2">
    <source>
        <dbReference type="EMBL" id="EAU40168.1"/>
    </source>
</evidence>
<evidence type="ECO:0000256" key="1">
    <source>
        <dbReference type="SAM" id="MobiDB-lite"/>
    </source>
</evidence>
<protein>
    <recommendedName>
        <fullName evidence="4">DUF488 domain-containing protein</fullName>
    </recommendedName>
</protein>
<evidence type="ECO:0000313" key="3">
    <source>
        <dbReference type="Proteomes" id="UP000004310"/>
    </source>
</evidence>
<dbReference type="AlphaFoldDB" id="Q0FYZ0"/>
<feature type="region of interest" description="Disordered" evidence="1">
    <location>
        <begin position="149"/>
        <end position="169"/>
    </location>
</feature>
<dbReference type="HOGENOM" id="CLU_077467_2_0_5"/>
<keyword evidence="3" id="KW-1185">Reference proteome</keyword>
<dbReference type="InterPro" id="IPR014519">
    <property type="entry name" value="UCP024492"/>
</dbReference>
<dbReference type="Pfam" id="PF04343">
    <property type="entry name" value="DUF488"/>
    <property type="match status" value="1"/>
</dbReference>
<dbReference type="InterPro" id="IPR007438">
    <property type="entry name" value="DUF488"/>
</dbReference>
<dbReference type="EMBL" id="AATP01000009">
    <property type="protein sequence ID" value="EAU40168.1"/>
    <property type="molecule type" value="Genomic_DNA"/>
</dbReference>
<gene>
    <name evidence="2" type="ORF">FP2506_11447</name>
</gene>
<evidence type="ECO:0008006" key="4">
    <source>
        <dbReference type="Google" id="ProtNLM"/>
    </source>
</evidence>
<dbReference type="PIRSF" id="PIRSF024492">
    <property type="entry name" value="UCP024492"/>
    <property type="match status" value="1"/>
</dbReference>
<dbReference type="Proteomes" id="UP000004310">
    <property type="component" value="Unassembled WGS sequence"/>
</dbReference>
<reference evidence="2 3" key="1">
    <citation type="journal article" date="2010" name="J. Bacteriol.">
        <title>Genome sequence of Fulvimarina pelagi HTCC2506T, a Mn(II)-oxidizing alphaproteobacterium possessing an aerobic anoxygenic photosynthetic gene cluster and Xanthorhodopsin.</title>
        <authorList>
            <person name="Kang I."/>
            <person name="Oh H.M."/>
            <person name="Lim S.I."/>
            <person name="Ferriera S."/>
            <person name="Giovannoni S.J."/>
            <person name="Cho J.C."/>
        </authorList>
    </citation>
    <scope>NUCLEOTIDE SEQUENCE [LARGE SCALE GENOMIC DNA]</scope>
    <source>
        <strain evidence="2 3">HTCC2506</strain>
    </source>
</reference>
<accession>Q0FYZ0</accession>
<dbReference type="PANTHER" id="PTHR39337:SF1">
    <property type="entry name" value="BLR5642 PROTEIN"/>
    <property type="match status" value="1"/>
</dbReference>
<sequence>MLRTIGYEGAYIDEFVDTLKEAGVTLLADVRAVAVSRKPGFSKNRLRERLAAEGIDYVHHVELGDPKPGREAARAGKFDLFRSIYGQHLSEARAQEALHRLERSVDGAAVCLLCFERDPLTCHRAIVANTLQDREDVRIEHLFVGGEAVGSGSGQRGTRGRPRESVAAA</sequence>
<name>Q0FYZ0_9HYPH</name>